<name>A0ACC7P319_9BACL</name>
<keyword evidence="2" id="KW-1185">Reference proteome</keyword>
<proteinExistence type="predicted"/>
<gene>
    <name evidence="1" type="ORF">ACI1P1_22785</name>
</gene>
<protein>
    <submittedName>
        <fullName evidence="1">Nucleoside-triphosphatase</fullName>
    </submittedName>
</protein>
<dbReference type="Proteomes" id="UP001631969">
    <property type="component" value="Unassembled WGS sequence"/>
</dbReference>
<evidence type="ECO:0000313" key="2">
    <source>
        <dbReference type="Proteomes" id="UP001631969"/>
    </source>
</evidence>
<sequence length="186" mass="20339">MHVFLTGEIGVGKSTVIGKVLAELNIRPGGFVTGFGPERASPDRRLYLNPAWEEPAYDEAHAVARFGGGLPPRPDFLADSVAFDQLGSGYLDACRTWARLLLMDELGPLERDARFFQRAVLLAINGVIPILGVLKQSGHPWMDAIIRHPAVTVLPVTAANRDGLPMRLAEEFRTKLSLHSDNESPC</sequence>
<evidence type="ECO:0000313" key="1">
    <source>
        <dbReference type="EMBL" id="MFM9331125.1"/>
    </source>
</evidence>
<comment type="caution">
    <text evidence="1">The sequence shown here is derived from an EMBL/GenBank/DDBJ whole genome shotgun (WGS) entry which is preliminary data.</text>
</comment>
<accession>A0ACC7P319</accession>
<organism evidence="1 2">
    <name type="scientific">Paenibacillus mesotrionivorans</name>
    <dbReference type="NCBI Taxonomy" id="3160968"/>
    <lineage>
        <taxon>Bacteria</taxon>
        <taxon>Bacillati</taxon>
        <taxon>Bacillota</taxon>
        <taxon>Bacilli</taxon>
        <taxon>Bacillales</taxon>
        <taxon>Paenibacillaceae</taxon>
        <taxon>Paenibacillus</taxon>
    </lineage>
</organism>
<reference evidence="1" key="1">
    <citation type="submission" date="2024-12" db="EMBL/GenBank/DDBJ databases">
        <authorList>
            <person name="Wu N."/>
        </authorList>
    </citation>
    <scope>NUCLEOTIDE SEQUENCE</scope>
    <source>
        <strain evidence="1">P15</strain>
    </source>
</reference>
<dbReference type="EMBL" id="JBJURJ010000016">
    <property type="protein sequence ID" value="MFM9331125.1"/>
    <property type="molecule type" value="Genomic_DNA"/>
</dbReference>